<evidence type="ECO:0008006" key="3">
    <source>
        <dbReference type="Google" id="ProtNLM"/>
    </source>
</evidence>
<proteinExistence type="predicted"/>
<dbReference type="InterPro" id="IPR006524">
    <property type="entry name" value="ArpU-like"/>
</dbReference>
<dbReference type="STRING" id="1423731.FC81_GL000676"/>
<sequence>MEIELFANLDKEKTKNDVNELLSQYRRLLRVAGTRYEPKVTTTYSLEMNSQTNLIRIPQDTALIMQDEALQTLIDIHSAFNTLNPEERKLIYDKYLRKNRLSDYMIYPKYGWSEATFYRNLKETLVKFAEAFRHGKLLVFSKMSDN</sequence>
<dbReference type="Proteomes" id="UP000051621">
    <property type="component" value="Unassembled WGS sequence"/>
</dbReference>
<reference evidence="1 2" key="1">
    <citation type="journal article" date="2015" name="Genome Announc.">
        <title>Expanding the biotechnology potential of lactobacilli through comparative genomics of 213 strains and associated genera.</title>
        <authorList>
            <person name="Sun Z."/>
            <person name="Harris H.M."/>
            <person name="McCann A."/>
            <person name="Guo C."/>
            <person name="Argimon S."/>
            <person name="Zhang W."/>
            <person name="Yang X."/>
            <person name="Jeffery I.B."/>
            <person name="Cooney J.C."/>
            <person name="Kagawa T.F."/>
            <person name="Liu W."/>
            <person name="Song Y."/>
            <person name="Salvetti E."/>
            <person name="Wrobel A."/>
            <person name="Rasinkangas P."/>
            <person name="Parkhill J."/>
            <person name="Rea M.C."/>
            <person name="O'Sullivan O."/>
            <person name="Ritari J."/>
            <person name="Douillard F.P."/>
            <person name="Paul Ross R."/>
            <person name="Yang R."/>
            <person name="Briner A.E."/>
            <person name="Felis G.E."/>
            <person name="de Vos W.M."/>
            <person name="Barrangou R."/>
            <person name="Klaenhammer T.R."/>
            <person name="Caufield P.W."/>
            <person name="Cui Y."/>
            <person name="Zhang H."/>
            <person name="O'Toole P.W."/>
        </authorList>
    </citation>
    <scope>NUCLEOTIDE SEQUENCE [LARGE SCALE GENOMIC DNA]</scope>
    <source>
        <strain evidence="1 2">DSM 19910</strain>
    </source>
</reference>
<dbReference type="PATRIC" id="fig|1423731.3.peg.694"/>
<evidence type="ECO:0000313" key="2">
    <source>
        <dbReference type="Proteomes" id="UP000051621"/>
    </source>
</evidence>
<dbReference type="RefSeq" id="WP_057742847.1">
    <property type="nucleotide sequence ID" value="NZ_AZEF01000012.1"/>
</dbReference>
<comment type="caution">
    <text evidence="1">The sequence shown here is derived from an EMBL/GenBank/DDBJ whole genome shotgun (WGS) entry which is preliminary data.</text>
</comment>
<organism evidence="1 2">
    <name type="scientific">Liquorilactobacillus capillatus DSM 19910</name>
    <dbReference type="NCBI Taxonomy" id="1423731"/>
    <lineage>
        <taxon>Bacteria</taxon>
        <taxon>Bacillati</taxon>
        <taxon>Bacillota</taxon>
        <taxon>Bacilli</taxon>
        <taxon>Lactobacillales</taxon>
        <taxon>Lactobacillaceae</taxon>
        <taxon>Liquorilactobacillus</taxon>
    </lineage>
</organism>
<dbReference type="NCBIfam" id="TIGR01637">
    <property type="entry name" value="phage_arpU"/>
    <property type="match status" value="1"/>
</dbReference>
<accession>A0A0R1M399</accession>
<name>A0A0R1M399_9LACO</name>
<dbReference type="EMBL" id="AZEF01000012">
    <property type="protein sequence ID" value="KRL02511.1"/>
    <property type="molecule type" value="Genomic_DNA"/>
</dbReference>
<keyword evidence="2" id="KW-1185">Reference proteome</keyword>
<dbReference type="AlphaFoldDB" id="A0A0R1M399"/>
<protein>
    <recommendedName>
        <fullName evidence="3">Phage transcriptional regulator, ArpU family</fullName>
    </recommendedName>
</protein>
<evidence type="ECO:0000313" key="1">
    <source>
        <dbReference type="EMBL" id="KRL02511.1"/>
    </source>
</evidence>
<gene>
    <name evidence="1" type="ORF">FC81_GL000676</name>
</gene>